<sequence length="135" mass="15185">MTKKSIGDINPQFMKMMVEMDTINTFKEVEYKTPIIPVISGNMALVMEILKVFVNNSLIDLDATSPLSNSTLTVQMTRSSQEAILAEDDEDLLIPRMDKHFIKREVGTSVTSHSELLDDKFHYFDLTDGNGNGII</sequence>
<dbReference type="AlphaFoldDB" id="A0A0F9H807"/>
<dbReference type="EMBL" id="LAZR01023660">
    <property type="protein sequence ID" value="KKL77750.1"/>
    <property type="molecule type" value="Genomic_DNA"/>
</dbReference>
<organism evidence="1">
    <name type="scientific">marine sediment metagenome</name>
    <dbReference type="NCBI Taxonomy" id="412755"/>
    <lineage>
        <taxon>unclassified sequences</taxon>
        <taxon>metagenomes</taxon>
        <taxon>ecological metagenomes</taxon>
    </lineage>
</organism>
<name>A0A0F9H807_9ZZZZ</name>
<evidence type="ECO:0000313" key="1">
    <source>
        <dbReference type="EMBL" id="KKL77750.1"/>
    </source>
</evidence>
<reference evidence="1" key="1">
    <citation type="journal article" date="2015" name="Nature">
        <title>Complex archaea that bridge the gap between prokaryotes and eukaryotes.</title>
        <authorList>
            <person name="Spang A."/>
            <person name="Saw J.H."/>
            <person name="Jorgensen S.L."/>
            <person name="Zaremba-Niedzwiedzka K."/>
            <person name="Martijn J."/>
            <person name="Lind A.E."/>
            <person name="van Eijk R."/>
            <person name="Schleper C."/>
            <person name="Guy L."/>
            <person name="Ettema T.J."/>
        </authorList>
    </citation>
    <scope>NUCLEOTIDE SEQUENCE</scope>
</reference>
<proteinExistence type="predicted"/>
<gene>
    <name evidence="1" type="ORF">LCGC14_2031800</name>
</gene>
<protein>
    <submittedName>
        <fullName evidence="1">Uncharacterized protein</fullName>
    </submittedName>
</protein>
<feature type="non-terminal residue" evidence="1">
    <location>
        <position position="135"/>
    </location>
</feature>
<accession>A0A0F9H807</accession>
<comment type="caution">
    <text evidence="1">The sequence shown here is derived from an EMBL/GenBank/DDBJ whole genome shotgun (WGS) entry which is preliminary data.</text>
</comment>